<dbReference type="Proteomes" id="UP001320159">
    <property type="component" value="Unassembled WGS sequence"/>
</dbReference>
<feature type="transmembrane region" description="Helical" evidence="1">
    <location>
        <begin position="217"/>
        <end position="238"/>
    </location>
</feature>
<name>A0AAP2RDE3_9EURY</name>
<feature type="transmembrane region" description="Helical" evidence="1">
    <location>
        <begin position="258"/>
        <end position="279"/>
    </location>
</feature>
<organism evidence="2 3">
    <name type="scientific">Methanooceanicella nereidis</name>
    <dbReference type="NCBI Taxonomy" id="2052831"/>
    <lineage>
        <taxon>Archaea</taxon>
        <taxon>Methanobacteriati</taxon>
        <taxon>Methanobacteriota</taxon>
        <taxon>Stenosarchaea group</taxon>
        <taxon>Methanomicrobia</taxon>
        <taxon>Methanocellales</taxon>
        <taxon>Methanocellaceae</taxon>
        <taxon>Methanooceanicella</taxon>
    </lineage>
</organism>
<evidence type="ECO:0000313" key="3">
    <source>
        <dbReference type="Proteomes" id="UP001320159"/>
    </source>
</evidence>
<proteinExistence type="predicted"/>
<gene>
    <name evidence="2" type="ORF">CUJ83_10960</name>
</gene>
<feature type="transmembrane region" description="Helical" evidence="1">
    <location>
        <begin position="300"/>
        <end position="319"/>
    </location>
</feature>
<feature type="transmembrane region" description="Helical" evidence="1">
    <location>
        <begin position="122"/>
        <end position="139"/>
    </location>
</feature>
<sequence length="365" mass="41258">MSEFDFIKRHWYKAALLLILLIALWYRMGIIESFIIPTYGNTMYHVGIERETILTQHYPDYELSYGGGFPHFYVPAYRLLIVSMSIASGIDPMIMSGIMTITIALFILLAMYILAYKLSNNLYIALFAAFFFVISPEMTIFTMRPLPELLGLFMVPLTFYFVMKENWSMATVGAALTALTHQMTLLSLVAVIALYGVFQLAYAAYKKKDFVKGIKCFIPVVAACATYGLWQVYSLGTLNIFNIAQVVNREGNPVDMGLFLRTGLFVLVFFVLGLLYIYLNSRAGSDKVAGKKPYLPDINIDTKLMIAAWLIATVILSKNDLFGISIFMDRFFTFFVQAAIIIAGFGMYALLSWMGLDLLKEKPEI</sequence>
<keyword evidence="1" id="KW-0812">Transmembrane</keyword>
<keyword evidence="1" id="KW-0472">Membrane</keyword>
<dbReference type="AlphaFoldDB" id="A0AAP2RDE3"/>
<feature type="transmembrane region" description="Helical" evidence="1">
    <location>
        <begin position="331"/>
        <end position="351"/>
    </location>
</feature>
<protein>
    <submittedName>
        <fullName evidence="2">Uncharacterized protein</fullName>
    </submittedName>
</protein>
<comment type="caution">
    <text evidence="2">The sequence shown here is derived from an EMBL/GenBank/DDBJ whole genome shotgun (WGS) entry which is preliminary data.</text>
</comment>
<keyword evidence="1" id="KW-1133">Transmembrane helix</keyword>
<feature type="transmembrane region" description="Helical" evidence="1">
    <location>
        <begin position="183"/>
        <end position="205"/>
    </location>
</feature>
<dbReference type="EMBL" id="PGCK01000009">
    <property type="protein sequence ID" value="MCD1295519.1"/>
    <property type="molecule type" value="Genomic_DNA"/>
</dbReference>
<reference evidence="2 3" key="1">
    <citation type="submission" date="2017-11" db="EMBL/GenBank/DDBJ databases">
        <title>Isolation and Characterization of Family Methanocellaceae Species from Potential Methane Hydrate Area Offshore Southwestern Taiwan.</title>
        <authorList>
            <person name="Zhang W.-L."/>
            <person name="Chen W.-C."/>
            <person name="Lai M.-C."/>
            <person name="Chen S.-C."/>
        </authorList>
    </citation>
    <scope>NUCLEOTIDE SEQUENCE [LARGE SCALE GENOMIC DNA]</scope>
    <source>
        <strain evidence="2 3">CWC-04</strain>
    </source>
</reference>
<feature type="transmembrane region" description="Helical" evidence="1">
    <location>
        <begin position="97"/>
        <end position="116"/>
    </location>
</feature>
<evidence type="ECO:0000256" key="1">
    <source>
        <dbReference type="SAM" id="Phobius"/>
    </source>
</evidence>
<dbReference type="RefSeq" id="WP_230742375.1">
    <property type="nucleotide sequence ID" value="NZ_PGCK01000009.1"/>
</dbReference>
<accession>A0AAP2RDE3</accession>
<keyword evidence="3" id="KW-1185">Reference proteome</keyword>
<feature type="transmembrane region" description="Helical" evidence="1">
    <location>
        <begin position="146"/>
        <end position="163"/>
    </location>
</feature>
<evidence type="ECO:0000313" key="2">
    <source>
        <dbReference type="EMBL" id="MCD1295519.1"/>
    </source>
</evidence>